<sequence length="123" mass="14682">MLFNIDLFVKFLITNLEMSSLRVYELELFLYIEILIETITNKYARDSQKIHSTLSAVFSAKYHGTENNPVKVVGNFEVTVNKRLNYWEFEEFKTFISVVEDPLYKHYILLFILVEREKQSYLP</sequence>
<name>A0ABR5MUY9_9BACI</name>
<evidence type="ECO:0000313" key="1">
    <source>
        <dbReference type="EMBL" id="KPN14597.1"/>
    </source>
</evidence>
<organism evidence="1 2">
    <name type="scientific">Bacillus australimaris</name>
    <dbReference type="NCBI Taxonomy" id="1326968"/>
    <lineage>
        <taxon>Bacteria</taxon>
        <taxon>Bacillati</taxon>
        <taxon>Bacillota</taxon>
        <taxon>Bacilli</taxon>
        <taxon>Bacillales</taxon>
        <taxon>Bacillaceae</taxon>
        <taxon>Bacillus</taxon>
    </lineage>
</organism>
<gene>
    <name evidence="1" type="ORF">AKG37_05885</name>
</gene>
<keyword evidence="2" id="KW-1185">Reference proteome</keyword>
<proteinExistence type="predicted"/>
<evidence type="ECO:0000313" key="2">
    <source>
        <dbReference type="Proteomes" id="UP000050272"/>
    </source>
</evidence>
<accession>A0ABR5MUY9</accession>
<dbReference type="EMBL" id="LGYN01000012">
    <property type="protein sequence ID" value="KPN14597.1"/>
    <property type="molecule type" value="Genomic_DNA"/>
</dbReference>
<reference evidence="1 2" key="1">
    <citation type="submission" date="2015-07" db="EMBL/GenBank/DDBJ databases">
        <title>Bacillus zhangzhouensis sp. nov. and Bacillus nanhaiticus sp. nov.</title>
        <authorList>
            <person name="Liu Y."/>
            <person name="Lai Q."/>
            <person name="Shao Z."/>
        </authorList>
    </citation>
    <scope>NUCLEOTIDE SEQUENCE [LARGE SCALE GENOMIC DNA]</scope>
    <source>
        <strain evidence="1 2">NH7I_1</strain>
    </source>
</reference>
<dbReference type="Proteomes" id="UP000050272">
    <property type="component" value="Unassembled WGS sequence"/>
</dbReference>
<protein>
    <submittedName>
        <fullName evidence="1">Uncharacterized protein</fullName>
    </submittedName>
</protein>
<comment type="caution">
    <text evidence="1">The sequence shown here is derived from an EMBL/GenBank/DDBJ whole genome shotgun (WGS) entry which is preliminary data.</text>
</comment>